<organism evidence="2 3">
    <name type="scientific">Dictyobacter alpinus</name>
    <dbReference type="NCBI Taxonomy" id="2014873"/>
    <lineage>
        <taxon>Bacteria</taxon>
        <taxon>Bacillati</taxon>
        <taxon>Chloroflexota</taxon>
        <taxon>Ktedonobacteria</taxon>
        <taxon>Ktedonobacterales</taxon>
        <taxon>Dictyobacteraceae</taxon>
        <taxon>Dictyobacter</taxon>
    </lineage>
</organism>
<comment type="caution">
    <text evidence="2">The sequence shown here is derived from an EMBL/GenBank/DDBJ whole genome shotgun (WGS) entry which is preliminary data.</text>
</comment>
<dbReference type="EMBL" id="BIFT01000002">
    <property type="protein sequence ID" value="GCE29206.1"/>
    <property type="molecule type" value="Genomic_DNA"/>
</dbReference>
<dbReference type="Proteomes" id="UP000287171">
    <property type="component" value="Unassembled WGS sequence"/>
</dbReference>
<keyword evidence="1" id="KW-0732">Signal</keyword>
<protein>
    <submittedName>
        <fullName evidence="2">Uncharacterized protein</fullName>
    </submittedName>
</protein>
<accession>A0A402BCZ0</accession>
<dbReference type="AlphaFoldDB" id="A0A402BCZ0"/>
<gene>
    <name evidence="2" type="ORF">KDA_46900</name>
</gene>
<feature type="signal peptide" evidence="1">
    <location>
        <begin position="1"/>
        <end position="27"/>
    </location>
</feature>
<evidence type="ECO:0000256" key="1">
    <source>
        <dbReference type="SAM" id="SignalP"/>
    </source>
</evidence>
<keyword evidence="3" id="KW-1185">Reference proteome</keyword>
<evidence type="ECO:0000313" key="2">
    <source>
        <dbReference type="EMBL" id="GCE29206.1"/>
    </source>
</evidence>
<feature type="chain" id="PRO_5019079593" evidence="1">
    <location>
        <begin position="28"/>
        <end position="193"/>
    </location>
</feature>
<evidence type="ECO:0000313" key="3">
    <source>
        <dbReference type="Proteomes" id="UP000287171"/>
    </source>
</evidence>
<reference evidence="3" key="1">
    <citation type="submission" date="2018-12" db="EMBL/GenBank/DDBJ databases">
        <title>Tengunoibacter tsumagoiensis gen. nov., sp. nov., Dictyobacter kobayashii sp. nov., D. alpinus sp. nov., and D. joshuensis sp. nov. and description of Dictyobacteraceae fam. nov. within the order Ktedonobacterales isolated from Tengu-no-mugimeshi.</title>
        <authorList>
            <person name="Wang C.M."/>
            <person name="Zheng Y."/>
            <person name="Sakai Y."/>
            <person name="Toyoda A."/>
            <person name="Minakuchi Y."/>
            <person name="Abe K."/>
            <person name="Yokota A."/>
            <person name="Yabe S."/>
        </authorList>
    </citation>
    <scope>NUCLEOTIDE SEQUENCE [LARGE SCALE GENOMIC DNA]</scope>
    <source>
        <strain evidence="3">Uno16</strain>
    </source>
</reference>
<proteinExistence type="predicted"/>
<dbReference type="RefSeq" id="WP_126629518.1">
    <property type="nucleotide sequence ID" value="NZ_BIFT01000002.1"/>
</dbReference>
<name>A0A402BCZ0_9CHLR</name>
<sequence length="193" mass="21211">MRKIAKIWIVLLGMIILICGLSLPASAHTKMSSQQYKVTALSYPGDYIECVPTRQDGSPDGYGVGNGCGGGSFPWKVTTASDPTWTATWVLGLSEERETACHIWAYIPDNYAGAPHARWDVWTTDNDGLNAHWEGWRGYYINQNNITGWVDLGSYNNTNSTYYSGFKVTLSNQDDLGVSGWYIAAAALSFSCS</sequence>